<evidence type="ECO:0000259" key="5">
    <source>
        <dbReference type="SMART" id="SM00737"/>
    </source>
</evidence>
<comment type="caution">
    <text evidence="6">The sequence shown here is derived from an EMBL/GenBank/DDBJ whole genome shotgun (WGS) entry which is preliminary data.</text>
</comment>
<dbReference type="AlphaFoldDB" id="A0A8S1CS85"/>
<sequence length="157" mass="17251">MKYFLLLLAVAASVHATEVRPCQQGVKFAEDDVKITNCAVPPCRLRQKSKVGVEIKLKPAENIKSLTTNVFAVVFGVPLPFVGVDGTDACGNIYNADGTTKVGCPLRAGEEYVYKNAFDVLNSYPRIKVDVSWSLSDGSIFNEKVYHCFKIQSRITS</sequence>
<evidence type="ECO:0000256" key="4">
    <source>
        <dbReference type="SAM" id="SignalP"/>
    </source>
</evidence>
<keyword evidence="3" id="KW-0964">Secreted</keyword>
<gene>
    <name evidence="6" type="ORF">CLODIP_2_CD04490</name>
</gene>
<evidence type="ECO:0000256" key="1">
    <source>
        <dbReference type="ARBA" id="ARBA00004613"/>
    </source>
</evidence>
<dbReference type="PANTHER" id="PTHR11306">
    <property type="entry name" value="NIEMANN PICK TYPE C2 PROTEIN NPC2-RELATED"/>
    <property type="match status" value="1"/>
</dbReference>
<feature type="chain" id="PRO_5035832527" description="MD-2-related lipid-recognition domain-containing protein" evidence="4">
    <location>
        <begin position="17"/>
        <end position="157"/>
    </location>
</feature>
<evidence type="ECO:0000256" key="2">
    <source>
        <dbReference type="ARBA" id="ARBA00006370"/>
    </source>
</evidence>
<accession>A0A8S1CS85</accession>
<evidence type="ECO:0000256" key="3">
    <source>
        <dbReference type="ARBA" id="ARBA00022525"/>
    </source>
</evidence>
<dbReference type="EMBL" id="CADEPI010000054">
    <property type="protein sequence ID" value="CAB3370735.1"/>
    <property type="molecule type" value="Genomic_DNA"/>
</dbReference>
<dbReference type="InterPro" id="IPR014756">
    <property type="entry name" value="Ig_E-set"/>
</dbReference>
<dbReference type="GO" id="GO:0005576">
    <property type="term" value="C:extracellular region"/>
    <property type="evidence" value="ECO:0007669"/>
    <property type="project" value="UniProtKB-SubCell"/>
</dbReference>
<feature type="domain" description="MD-2-related lipid-recognition" evidence="5">
    <location>
        <begin position="19"/>
        <end position="153"/>
    </location>
</feature>
<keyword evidence="4" id="KW-0732">Signal</keyword>
<comment type="subcellular location">
    <subcellularLocation>
        <location evidence="1">Secreted</location>
    </subcellularLocation>
</comment>
<dbReference type="GO" id="GO:0032934">
    <property type="term" value="F:sterol binding"/>
    <property type="evidence" value="ECO:0007669"/>
    <property type="project" value="InterPro"/>
</dbReference>
<dbReference type="Gene3D" id="2.60.40.770">
    <property type="match status" value="1"/>
</dbReference>
<proteinExistence type="inferred from homology"/>
<keyword evidence="7" id="KW-1185">Reference proteome</keyword>
<dbReference type="Proteomes" id="UP000494165">
    <property type="component" value="Unassembled WGS sequence"/>
</dbReference>
<dbReference type="InterPro" id="IPR039670">
    <property type="entry name" value="NPC2-like"/>
</dbReference>
<dbReference type="GO" id="GO:0015918">
    <property type="term" value="P:sterol transport"/>
    <property type="evidence" value="ECO:0007669"/>
    <property type="project" value="InterPro"/>
</dbReference>
<protein>
    <recommendedName>
        <fullName evidence="5">MD-2-related lipid-recognition domain-containing protein</fullName>
    </recommendedName>
</protein>
<dbReference type="Pfam" id="PF02221">
    <property type="entry name" value="E1_DerP2_DerF2"/>
    <property type="match status" value="1"/>
</dbReference>
<dbReference type="PANTHER" id="PTHR11306:SF68">
    <property type="entry name" value="NPC INTRACELLULAR CHOLESTEROL TRANSPORTER 2"/>
    <property type="match status" value="1"/>
</dbReference>
<evidence type="ECO:0000313" key="7">
    <source>
        <dbReference type="Proteomes" id="UP000494165"/>
    </source>
</evidence>
<reference evidence="6 7" key="1">
    <citation type="submission" date="2020-04" db="EMBL/GenBank/DDBJ databases">
        <authorList>
            <person name="Alioto T."/>
            <person name="Alioto T."/>
            <person name="Gomez Garrido J."/>
        </authorList>
    </citation>
    <scope>NUCLEOTIDE SEQUENCE [LARGE SCALE GENOMIC DNA]</scope>
</reference>
<dbReference type="SMART" id="SM00737">
    <property type="entry name" value="ML"/>
    <property type="match status" value="1"/>
</dbReference>
<name>A0A8S1CS85_9INSE</name>
<dbReference type="SUPFAM" id="SSF81296">
    <property type="entry name" value="E set domains"/>
    <property type="match status" value="1"/>
</dbReference>
<dbReference type="InterPro" id="IPR003172">
    <property type="entry name" value="ML_dom"/>
</dbReference>
<comment type="similarity">
    <text evidence="2">Belongs to the NPC2 family.</text>
</comment>
<dbReference type="OrthoDB" id="6332846at2759"/>
<evidence type="ECO:0000313" key="6">
    <source>
        <dbReference type="EMBL" id="CAB3370735.1"/>
    </source>
</evidence>
<feature type="signal peptide" evidence="4">
    <location>
        <begin position="1"/>
        <end position="16"/>
    </location>
</feature>
<dbReference type="FunFam" id="2.60.40.770:FF:000001">
    <property type="entry name" value="NPC intracellular cholesterol transporter 2"/>
    <property type="match status" value="1"/>
</dbReference>
<organism evidence="6 7">
    <name type="scientific">Cloeon dipterum</name>
    <dbReference type="NCBI Taxonomy" id="197152"/>
    <lineage>
        <taxon>Eukaryota</taxon>
        <taxon>Metazoa</taxon>
        <taxon>Ecdysozoa</taxon>
        <taxon>Arthropoda</taxon>
        <taxon>Hexapoda</taxon>
        <taxon>Insecta</taxon>
        <taxon>Pterygota</taxon>
        <taxon>Palaeoptera</taxon>
        <taxon>Ephemeroptera</taxon>
        <taxon>Pisciforma</taxon>
        <taxon>Baetidae</taxon>
        <taxon>Cloeon</taxon>
    </lineage>
</organism>